<protein>
    <submittedName>
        <fullName evidence="2">Uncharacterized protein</fullName>
    </submittedName>
</protein>
<dbReference type="AlphaFoldDB" id="A0A9P9YZ65"/>
<dbReference type="Proteomes" id="UP001059596">
    <property type="component" value="Chromosome 3R"/>
</dbReference>
<evidence type="ECO:0000313" key="3">
    <source>
        <dbReference type="Proteomes" id="UP001059596"/>
    </source>
</evidence>
<gene>
    <name evidence="2" type="ORF">M5D96_002010</name>
</gene>
<feature type="region of interest" description="Disordered" evidence="1">
    <location>
        <begin position="1"/>
        <end position="22"/>
    </location>
</feature>
<reference evidence="2" key="1">
    <citation type="journal article" date="2023" name="Genome Biol. Evol.">
        <title>Long-read-based Genome Assembly of Drosophila gunungcola Reveals Fewer Chemosensory Genes in Flower-breeding Species.</title>
        <authorList>
            <person name="Negi A."/>
            <person name="Liao B.Y."/>
            <person name="Yeh S.D."/>
        </authorList>
    </citation>
    <scope>NUCLEOTIDE SEQUENCE</scope>
    <source>
        <strain evidence="2">Sukarami</strain>
    </source>
</reference>
<dbReference type="EMBL" id="JAMKOV010000001">
    <property type="protein sequence ID" value="KAI8045821.1"/>
    <property type="molecule type" value="Genomic_DNA"/>
</dbReference>
<keyword evidence="3" id="KW-1185">Reference proteome</keyword>
<name>A0A9P9YZ65_9MUSC</name>
<accession>A0A9P9YZ65</accession>
<evidence type="ECO:0000256" key="1">
    <source>
        <dbReference type="SAM" id="MobiDB-lite"/>
    </source>
</evidence>
<comment type="caution">
    <text evidence="2">The sequence shown here is derived from an EMBL/GenBank/DDBJ whole genome shotgun (WGS) entry which is preliminary data.</text>
</comment>
<proteinExistence type="predicted"/>
<sequence length="22" mass="2493">MPQQSATALASKRWPQRSQPSH</sequence>
<evidence type="ECO:0000313" key="2">
    <source>
        <dbReference type="EMBL" id="KAI8045821.1"/>
    </source>
</evidence>
<organism evidence="2 3">
    <name type="scientific">Drosophila gunungcola</name>
    <name type="common">fruit fly</name>
    <dbReference type="NCBI Taxonomy" id="103775"/>
    <lineage>
        <taxon>Eukaryota</taxon>
        <taxon>Metazoa</taxon>
        <taxon>Ecdysozoa</taxon>
        <taxon>Arthropoda</taxon>
        <taxon>Hexapoda</taxon>
        <taxon>Insecta</taxon>
        <taxon>Pterygota</taxon>
        <taxon>Neoptera</taxon>
        <taxon>Endopterygota</taxon>
        <taxon>Diptera</taxon>
        <taxon>Brachycera</taxon>
        <taxon>Muscomorpha</taxon>
        <taxon>Ephydroidea</taxon>
        <taxon>Drosophilidae</taxon>
        <taxon>Drosophila</taxon>
        <taxon>Sophophora</taxon>
    </lineage>
</organism>